<dbReference type="Gene3D" id="2.40.50.90">
    <property type="match status" value="1"/>
</dbReference>
<dbReference type="SUPFAM" id="SSF50199">
    <property type="entry name" value="Staphylococcal nuclease"/>
    <property type="match status" value="1"/>
</dbReference>
<organism evidence="1 2">
    <name type="scientific">Methyloligella halotolerans</name>
    <dbReference type="NCBI Taxonomy" id="1177755"/>
    <lineage>
        <taxon>Bacteria</taxon>
        <taxon>Pseudomonadati</taxon>
        <taxon>Pseudomonadota</taxon>
        <taxon>Alphaproteobacteria</taxon>
        <taxon>Hyphomicrobiales</taxon>
        <taxon>Hyphomicrobiaceae</taxon>
        <taxon>Methyloligella</taxon>
    </lineage>
</organism>
<proteinExistence type="predicted"/>
<name>A0A1E2RV78_9HYPH</name>
<comment type="caution">
    <text evidence="1">The sequence shown here is derived from an EMBL/GenBank/DDBJ whole genome shotgun (WGS) entry which is preliminary data.</text>
</comment>
<dbReference type="EMBL" id="MASI01000010">
    <property type="protein sequence ID" value="ODA66156.1"/>
    <property type="molecule type" value="Genomic_DNA"/>
</dbReference>
<protein>
    <recommendedName>
        <fullName evidence="3">TNase-like domain-containing protein</fullName>
    </recommendedName>
</protein>
<evidence type="ECO:0008006" key="3">
    <source>
        <dbReference type="Google" id="ProtNLM"/>
    </source>
</evidence>
<dbReference type="AlphaFoldDB" id="A0A1E2RV78"/>
<evidence type="ECO:0000313" key="1">
    <source>
        <dbReference type="EMBL" id="ODA66156.1"/>
    </source>
</evidence>
<accession>A0A1E2RV78</accession>
<sequence length="184" mass="20371">MGRVIRRDFRKKGRNTRPTVRRQRHGPRMSLQAVSLLLILIGLSAGAVWLMFSSRQIEIGHRGKSASITVLDGDTVETSEGVFRLVGFNTPEIHGDCSEERALARRARDRLRALVTAGSTNLRRVPCACPPGTEGTRSCNFGRFCGVLTVNGRRAGDILIGEGLAEPYFCRDRSCPSRRDWCGD</sequence>
<reference evidence="1 2" key="1">
    <citation type="submission" date="2016-07" db="EMBL/GenBank/DDBJ databases">
        <title>Draft genome sequence of Methyloligella halotolerans C2T (VKM B-2706T=CCUG 61687T=DSM 25045T), a halotolerant polyhydroxybutyrate accumulating methylotroph.</title>
        <authorList>
            <person name="Vasilenko O.V."/>
            <person name="Doronina N.V."/>
            <person name="Poroshina M.N."/>
            <person name="Tarlachkov S.V."/>
            <person name="Trotsenko Y.A."/>
        </authorList>
    </citation>
    <scope>NUCLEOTIDE SEQUENCE [LARGE SCALE GENOMIC DNA]</scope>
    <source>
        <strain evidence="1 2">VKM B-2706</strain>
    </source>
</reference>
<evidence type="ECO:0000313" key="2">
    <source>
        <dbReference type="Proteomes" id="UP000095087"/>
    </source>
</evidence>
<dbReference type="InterPro" id="IPR035437">
    <property type="entry name" value="SNase_OB-fold_sf"/>
</dbReference>
<keyword evidence="2" id="KW-1185">Reference proteome</keyword>
<gene>
    <name evidence="1" type="ORF">A7A08_03009</name>
</gene>
<dbReference type="STRING" id="1177755.A7A08_03009"/>
<dbReference type="Proteomes" id="UP000095087">
    <property type="component" value="Unassembled WGS sequence"/>
</dbReference>